<keyword evidence="3" id="KW-1185">Reference proteome</keyword>
<dbReference type="EMBL" id="JAIWYP010000002">
    <property type="protein sequence ID" value="KAH3874709.1"/>
    <property type="molecule type" value="Genomic_DNA"/>
</dbReference>
<gene>
    <name evidence="2" type="ORF">DPMN_037962</name>
</gene>
<reference evidence="2" key="1">
    <citation type="journal article" date="2019" name="bioRxiv">
        <title>The Genome of the Zebra Mussel, Dreissena polymorpha: A Resource for Invasive Species Research.</title>
        <authorList>
            <person name="McCartney M.A."/>
            <person name="Auch B."/>
            <person name="Kono T."/>
            <person name="Mallez S."/>
            <person name="Zhang Y."/>
            <person name="Obille A."/>
            <person name="Becker A."/>
            <person name="Abrahante J.E."/>
            <person name="Garbe J."/>
            <person name="Badalamenti J.P."/>
            <person name="Herman A."/>
            <person name="Mangelson H."/>
            <person name="Liachko I."/>
            <person name="Sullivan S."/>
            <person name="Sone E.D."/>
            <person name="Koren S."/>
            <person name="Silverstein K.A.T."/>
            <person name="Beckman K.B."/>
            <person name="Gohl D.M."/>
        </authorList>
    </citation>
    <scope>NUCLEOTIDE SEQUENCE</scope>
    <source>
        <strain evidence="2">Duluth1</strain>
        <tissue evidence="2">Whole animal</tissue>
    </source>
</reference>
<proteinExistence type="predicted"/>
<accession>A0A9D4RN89</accession>
<name>A0A9D4RN89_DREPO</name>
<comment type="caution">
    <text evidence="2">The sequence shown here is derived from an EMBL/GenBank/DDBJ whole genome shotgun (WGS) entry which is preliminary data.</text>
</comment>
<reference evidence="2" key="2">
    <citation type="submission" date="2020-11" db="EMBL/GenBank/DDBJ databases">
        <authorList>
            <person name="McCartney M.A."/>
            <person name="Auch B."/>
            <person name="Kono T."/>
            <person name="Mallez S."/>
            <person name="Becker A."/>
            <person name="Gohl D.M."/>
            <person name="Silverstein K.A.T."/>
            <person name="Koren S."/>
            <person name="Bechman K.B."/>
            <person name="Herman A."/>
            <person name="Abrahante J.E."/>
            <person name="Garbe J."/>
        </authorList>
    </citation>
    <scope>NUCLEOTIDE SEQUENCE</scope>
    <source>
        <strain evidence="2">Duluth1</strain>
        <tissue evidence="2">Whole animal</tissue>
    </source>
</reference>
<evidence type="ECO:0000313" key="2">
    <source>
        <dbReference type="EMBL" id="KAH3874709.1"/>
    </source>
</evidence>
<evidence type="ECO:0000256" key="1">
    <source>
        <dbReference type="SAM" id="MobiDB-lite"/>
    </source>
</evidence>
<protein>
    <submittedName>
        <fullName evidence="2">Uncharacterized protein</fullName>
    </submittedName>
</protein>
<feature type="region of interest" description="Disordered" evidence="1">
    <location>
        <begin position="68"/>
        <end position="111"/>
    </location>
</feature>
<dbReference type="Proteomes" id="UP000828390">
    <property type="component" value="Unassembled WGS sequence"/>
</dbReference>
<dbReference type="AlphaFoldDB" id="A0A9D4RN89"/>
<organism evidence="2 3">
    <name type="scientific">Dreissena polymorpha</name>
    <name type="common">Zebra mussel</name>
    <name type="synonym">Mytilus polymorpha</name>
    <dbReference type="NCBI Taxonomy" id="45954"/>
    <lineage>
        <taxon>Eukaryota</taxon>
        <taxon>Metazoa</taxon>
        <taxon>Spiralia</taxon>
        <taxon>Lophotrochozoa</taxon>
        <taxon>Mollusca</taxon>
        <taxon>Bivalvia</taxon>
        <taxon>Autobranchia</taxon>
        <taxon>Heteroconchia</taxon>
        <taxon>Euheterodonta</taxon>
        <taxon>Imparidentia</taxon>
        <taxon>Neoheterodontei</taxon>
        <taxon>Myida</taxon>
        <taxon>Dreissenoidea</taxon>
        <taxon>Dreissenidae</taxon>
        <taxon>Dreissena</taxon>
    </lineage>
</organism>
<sequence>MRWRKCENAMARIRERDNIYSTRRKLENGRKCLSKVLSKAQLRDLDYARPDPERGLGRVRLFGDHHGFKQAPAEPQLSSVMPGWSPGESRQRSCRAPVNRNSTDTHRSYTGIRPWQSYGLTTVVAGNAQAEPR</sequence>
<evidence type="ECO:0000313" key="3">
    <source>
        <dbReference type="Proteomes" id="UP000828390"/>
    </source>
</evidence>